<reference evidence="8 9" key="1">
    <citation type="submission" date="2015-01" db="EMBL/GenBank/DDBJ databases">
        <title>The Genome Sequence of Capronia semiimmersa CBS27337.</title>
        <authorList>
            <consortium name="The Broad Institute Genomics Platform"/>
            <person name="Cuomo C."/>
            <person name="de Hoog S."/>
            <person name="Gorbushina A."/>
            <person name="Stielow B."/>
            <person name="Teixiera M."/>
            <person name="Abouelleil A."/>
            <person name="Chapman S.B."/>
            <person name="Priest M."/>
            <person name="Young S.K."/>
            <person name="Wortman J."/>
            <person name="Nusbaum C."/>
            <person name="Birren B."/>
        </authorList>
    </citation>
    <scope>NUCLEOTIDE SEQUENCE [LARGE SCALE GENOMIC DNA]</scope>
    <source>
        <strain evidence="8 9">CBS 27337</strain>
    </source>
</reference>
<dbReference type="SUPFAM" id="SSF57903">
    <property type="entry name" value="FYVE/PHD zinc finger"/>
    <property type="match status" value="1"/>
</dbReference>
<dbReference type="GO" id="GO:0007130">
    <property type="term" value="P:synaptonemal complex assembly"/>
    <property type="evidence" value="ECO:0007669"/>
    <property type="project" value="TreeGrafter"/>
</dbReference>
<dbReference type="Proteomes" id="UP000054266">
    <property type="component" value="Unassembled WGS sequence"/>
</dbReference>
<feature type="region of interest" description="Disordered" evidence="6">
    <location>
        <begin position="296"/>
        <end position="324"/>
    </location>
</feature>
<sequence>MAQRLLLAQPLKGTLSQDESLALVQIFLNAALACIAHARELVPWIAPCFCTRYIDQIVIDGEQNAKALYSSFQALTPKDAGQGQEVKILVRGGHRRADQILEMLEEGVFDALERGYLQDLQVFVTKTSEGQLSVLENYHFVFAYEQGRVSSIQVNPTNHTFTLENVHKSFKASIRALLRSLRGLPRLPARRRLGMSLAYNKSCPALYQPPGFVDKDDFQEGDAEVVCDSLVGGSENVVGVLESGHYQIRVTVRMADSEVPDSSIDPQDTEMSKRLQAMQKTSSSHSNNLLSTLKESTPATKRRINASIPDGKRTKSTASRNSEGDIIAGAARASALNSPRSLGNMSVAQPDSIGLRGSPIQFAAATQGSPKETGARLVVTKLAELLVHCYAVQKEKAGGGEAVFDEDLLAEGKIKRVTRSADISCECGSPKESSGMLYCDVCDGWQHRECYGFDDASPTAIAVDERFCYTCLLSSRKPKSGESPLSTILLRMAVNCLTTQVKTGSRIDNDFLRTRLNPTRWTKDVLNRVMDRLVEERLLLRRERRLFEVRSLRQSELHQIKEKCASALASIDHLYEAYPHGEDPVKRTTEIMQALEAYAHGQDYATAEGCEELVSYDEFGDPIFRWIYRPVSRELPTDVMVNAETATPIRRRKISISRTLINVDYSPSADSVMSMEEPPHLVRDDILYDTDSSTGETTTTAE</sequence>
<comment type="subcellular location">
    <subcellularLocation>
        <location evidence="2">Chromosome</location>
    </subcellularLocation>
    <subcellularLocation>
        <location evidence="1">Nucleus</location>
    </subcellularLocation>
</comment>
<dbReference type="Gene3D" id="3.30.40.10">
    <property type="entry name" value="Zinc/RING finger domain, C3HC4 (zinc finger)"/>
    <property type="match status" value="1"/>
</dbReference>
<evidence type="ECO:0000256" key="2">
    <source>
        <dbReference type="ARBA" id="ARBA00004286"/>
    </source>
</evidence>
<evidence type="ECO:0000256" key="1">
    <source>
        <dbReference type="ARBA" id="ARBA00004123"/>
    </source>
</evidence>
<evidence type="ECO:0000259" key="7">
    <source>
        <dbReference type="PROSITE" id="PS50815"/>
    </source>
</evidence>
<protein>
    <recommendedName>
        <fullName evidence="7">HORMA domain-containing protein</fullName>
    </recommendedName>
</protein>
<dbReference type="STRING" id="5601.A0A0D2CBS8"/>
<dbReference type="Gene3D" id="3.30.900.10">
    <property type="entry name" value="HORMA domain"/>
    <property type="match status" value="1"/>
</dbReference>
<dbReference type="PANTHER" id="PTHR48225">
    <property type="entry name" value="HORMA DOMAIN-CONTAINING PROTEIN 1"/>
    <property type="match status" value="1"/>
</dbReference>
<dbReference type="InterPro" id="IPR003511">
    <property type="entry name" value="HORMA_dom"/>
</dbReference>
<dbReference type="InterPro" id="IPR051294">
    <property type="entry name" value="HORMA_MeioticProgression"/>
</dbReference>
<evidence type="ECO:0000256" key="6">
    <source>
        <dbReference type="SAM" id="MobiDB-lite"/>
    </source>
</evidence>
<evidence type="ECO:0000256" key="4">
    <source>
        <dbReference type="ARBA" id="ARBA00023242"/>
    </source>
</evidence>
<feature type="domain" description="HORMA" evidence="7">
    <location>
        <begin position="18"/>
        <end position="252"/>
    </location>
</feature>
<keyword evidence="9" id="KW-1185">Reference proteome</keyword>
<dbReference type="EMBL" id="KN846963">
    <property type="protein sequence ID" value="KIW62466.1"/>
    <property type="molecule type" value="Genomic_DNA"/>
</dbReference>
<dbReference type="PANTHER" id="PTHR48225:SF7">
    <property type="entry name" value="MEIOSIS-SPECIFIC PROTEIN HOP1"/>
    <property type="match status" value="1"/>
</dbReference>
<name>A0A0D2CBS8_9EURO</name>
<dbReference type="Pfam" id="PF02301">
    <property type="entry name" value="HORMA"/>
    <property type="match status" value="1"/>
</dbReference>
<dbReference type="HOGENOM" id="CLU_395860_0_0_1"/>
<dbReference type="PROSITE" id="PS50815">
    <property type="entry name" value="HORMA"/>
    <property type="match status" value="1"/>
</dbReference>
<dbReference type="GO" id="GO:0005634">
    <property type="term" value="C:nucleus"/>
    <property type="evidence" value="ECO:0007669"/>
    <property type="project" value="UniProtKB-SubCell"/>
</dbReference>
<dbReference type="GO" id="GO:0005694">
    <property type="term" value="C:chromosome"/>
    <property type="evidence" value="ECO:0007669"/>
    <property type="project" value="UniProtKB-SubCell"/>
</dbReference>
<dbReference type="InterPro" id="IPR013083">
    <property type="entry name" value="Znf_RING/FYVE/PHD"/>
</dbReference>
<proteinExistence type="predicted"/>
<dbReference type="InterPro" id="IPR011011">
    <property type="entry name" value="Znf_FYVE_PHD"/>
</dbReference>
<dbReference type="PROSITE" id="PS51257">
    <property type="entry name" value="PROKAR_LIPOPROTEIN"/>
    <property type="match status" value="1"/>
</dbReference>
<keyword evidence="5" id="KW-0469">Meiosis</keyword>
<evidence type="ECO:0000313" key="8">
    <source>
        <dbReference type="EMBL" id="KIW62466.1"/>
    </source>
</evidence>
<evidence type="ECO:0000256" key="3">
    <source>
        <dbReference type="ARBA" id="ARBA00022454"/>
    </source>
</evidence>
<accession>A0A0D2CBS8</accession>
<dbReference type="GO" id="GO:0051598">
    <property type="term" value="P:meiotic recombination checkpoint signaling"/>
    <property type="evidence" value="ECO:0007669"/>
    <property type="project" value="TreeGrafter"/>
</dbReference>
<dbReference type="SUPFAM" id="SSF56019">
    <property type="entry name" value="The spindle assembly checkpoint protein mad2"/>
    <property type="match status" value="1"/>
</dbReference>
<evidence type="ECO:0000313" key="9">
    <source>
        <dbReference type="Proteomes" id="UP000054266"/>
    </source>
</evidence>
<gene>
    <name evidence="8" type="ORF">PV04_10639</name>
</gene>
<organism evidence="8 9">
    <name type="scientific">Phialophora macrospora</name>
    <dbReference type="NCBI Taxonomy" id="1851006"/>
    <lineage>
        <taxon>Eukaryota</taxon>
        <taxon>Fungi</taxon>
        <taxon>Dikarya</taxon>
        <taxon>Ascomycota</taxon>
        <taxon>Pezizomycotina</taxon>
        <taxon>Eurotiomycetes</taxon>
        <taxon>Chaetothyriomycetidae</taxon>
        <taxon>Chaetothyriales</taxon>
        <taxon>Herpotrichiellaceae</taxon>
        <taxon>Phialophora</taxon>
    </lineage>
</organism>
<evidence type="ECO:0000256" key="5">
    <source>
        <dbReference type="ARBA" id="ARBA00023254"/>
    </source>
</evidence>
<keyword evidence="3" id="KW-0158">Chromosome</keyword>
<keyword evidence="4" id="KW-0539">Nucleus</keyword>
<dbReference type="AlphaFoldDB" id="A0A0D2CBS8"/>
<dbReference type="InterPro" id="IPR036570">
    <property type="entry name" value="HORMA_dom_sf"/>
</dbReference>